<organism evidence="4 5">
    <name type="scientific">Trichonephila clavata</name>
    <name type="common">Joro spider</name>
    <name type="synonym">Nephila clavata</name>
    <dbReference type="NCBI Taxonomy" id="2740835"/>
    <lineage>
        <taxon>Eukaryota</taxon>
        <taxon>Metazoa</taxon>
        <taxon>Ecdysozoa</taxon>
        <taxon>Arthropoda</taxon>
        <taxon>Chelicerata</taxon>
        <taxon>Arachnida</taxon>
        <taxon>Araneae</taxon>
        <taxon>Araneomorphae</taxon>
        <taxon>Entelegynae</taxon>
        <taxon>Araneoidea</taxon>
        <taxon>Nephilidae</taxon>
        <taxon>Trichonephila</taxon>
    </lineage>
</organism>
<dbReference type="Proteomes" id="UP000887116">
    <property type="component" value="Unassembled WGS sequence"/>
</dbReference>
<reference evidence="4" key="1">
    <citation type="submission" date="2020-07" db="EMBL/GenBank/DDBJ databases">
        <title>Multicomponent nature underlies the extraordinary mechanical properties of spider dragline silk.</title>
        <authorList>
            <person name="Kono N."/>
            <person name="Nakamura H."/>
            <person name="Mori M."/>
            <person name="Yoshida Y."/>
            <person name="Ohtoshi R."/>
            <person name="Malay A.D."/>
            <person name="Moran D.A.P."/>
            <person name="Tomita M."/>
            <person name="Numata K."/>
            <person name="Arakawa K."/>
        </authorList>
    </citation>
    <scope>NUCLEOTIDE SEQUENCE</scope>
</reference>
<dbReference type="Pfam" id="PF15233">
    <property type="entry name" value="SYCE1"/>
    <property type="match status" value="1"/>
</dbReference>
<dbReference type="Gene3D" id="1.10.287.1490">
    <property type="match status" value="1"/>
</dbReference>
<evidence type="ECO:0000313" key="5">
    <source>
        <dbReference type="Proteomes" id="UP000887116"/>
    </source>
</evidence>
<proteinExistence type="inferred from homology"/>
<dbReference type="OrthoDB" id="6419816at2759"/>
<protein>
    <submittedName>
        <fullName evidence="4">Uncharacterized protein</fullName>
    </submittedName>
</protein>
<accession>A0A8X6GSV1</accession>
<evidence type="ECO:0000313" key="4">
    <source>
        <dbReference type="EMBL" id="GFR08210.1"/>
    </source>
</evidence>
<sequence>MEGKENIPVSSVRNSIEILQKERSKVEWYLRELTEFRKSLEETINKAENEISKLNDEQSRIEESTTILKFKIERLEKEANQWEVKNKYLRGTIEDLQIKIDGYKEKRLQETDKFEKVAADLCDLFSSVSIIHNDDTIQNETNKLYGEIEQLRIEFEEKKLELDRSRNELDDIVLYQVPRNPKEAEIPLAQRKAVLKLFEDAHMKSKARIEHLNHVKSLKEEELEKLSSM</sequence>
<name>A0A8X6GSV1_TRICU</name>
<feature type="coiled-coil region" evidence="3">
    <location>
        <begin position="30"/>
        <end position="113"/>
    </location>
</feature>
<dbReference type="EMBL" id="BMAO01036132">
    <property type="protein sequence ID" value="GFR08210.1"/>
    <property type="molecule type" value="Genomic_DNA"/>
</dbReference>
<evidence type="ECO:0000256" key="2">
    <source>
        <dbReference type="ARBA" id="ARBA00023054"/>
    </source>
</evidence>
<dbReference type="GO" id="GO:0007130">
    <property type="term" value="P:synaptonemal complex assembly"/>
    <property type="evidence" value="ECO:0007669"/>
    <property type="project" value="InterPro"/>
</dbReference>
<gene>
    <name evidence="4" type="primary">AVEN_253606_1</name>
    <name evidence="4" type="ORF">TNCT_722941</name>
</gene>
<keyword evidence="2 3" id="KW-0175">Coiled coil</keyword>
<evidence type="ECO:0000256" key="3">
    <source>
        <dbReference type="SAM" id="Coils"/>
    </source>
</evidence>
<comment type="similarity">
    <text evidence="1">Belongs to the SYCE family.</text>
</comment>
<keyword evidence="5" id="KW-1185">Reference proteome</keyword>
<dbReference type="GO" id="GO:0000795">
    <property type="term" value="C:synaptonemal complex"/>
    <property type="evidence" value="ECO:0007669"/>
    <property type="project" value="InterPro"/>
</dbReference>
<comment type="caution">
    <text evidence="4">The sequence shown here is derived from an EMBL/GenBank/DDBJ whole genome shotgun (WGS) entry which is preliminary data.</text>
</comment>
<dbReference type="AlphaFoldDB" id="A0A8X6GSV1"/>
<dbReference type="InterPro" id="IPR026676">
    <property type="entry name" value="SYCE1"/>
</dbReference>
<evidence type="ECO:0000256" key="1">
    <source>
        <dbReference type="ARBA" id="ARBA00010094"/>
    </source>
</evidence>